<dbReference type="PROSITE" id="PS00592">
    <property type="entry name" value="GH9_2"/>
    <property type="match status" value="1"/>
</dbReference>
<dbReference type="InterPro" id="IPR014756">
    <property type="entry name" value="Ig_E-set"/>
</dbReference>
<feature type="chain" id="PRO_5035338869" description="Endoglucanase" evidence="8">
    <location>
        <begin position="28"/>
        <end position="635"/>
    </location>
</feature>
<protein>
    <recommendedName>
        <fullName evidence="8">Endoglucanase</fullName>
        <ecNumber evidence="8">3.2.1.4</ecNumber>
    </recommendedName>
</protein>
<comment type="similarity">
    <text evidence="1 6 8">Belongs to the glycosyl hydrolase 9 (cellulase E) family.</text>
</comment>
<evidence type="ECO:0000256" key="2">
    <source>
        <dbReference type="ARBA" id="ARBA00022801"/>
    </source>
</evidence>
<gene>
    <name evidence="12" type="ORF">Pme01_12240</name>
</gene>
<comment type="catalytic activity">
    <reaction evidence="8">
        <text>Endohydrolysis of (1-&gt;4)-beta-D-glucosidic linkages in cellulose, lichenin and cereal beta-D-glucans.</text>
        <dbReference type="EC" id="3.2.1.4"/>
    </reaction>
</comment>
<dbReference type="Pfam" id="PF02927">
    <property type="entry name" value="CelD_N"/>
    <property type="match status" value="1"/>
</dbReference>
<dbReference type="SUPFAM" id="SSF81296">
    <property type="entry name" value="E set domains"/>
    <property type="match status" value="1"/>
</dbReference>
<feature type="domain" description="Cellulase Ig-like" evidence="11">
    <location>
        <begin position="53"/>
        <end position="135"/>
    </location>
</feature>
<dbReference type="InterPro" id="IPR018221">
    <property type="entry name" value="Glyco_hydro_9_His_AS"/>
</dbReference>
<dbReference type="Gene3D" id="2.60.40.10">
    <property type="entry name" value="Immunoglobulins"/>
    <property type="match status" value="1"/>
</dbReference>
<feature type="region of interest" description="Disordered" evidence="9">
    <location>
        <begin position="616"/>
        <end position="635"/>
    </location>
</feature>
<evidence type="ECO:0000256" key="5">
    <source>
        <dbReference type="ARBA" id="ARBA00023326"/>
    </source>
</evidence>
<dbReference type="Proteomes" id="UP000599074">
    <property type="component" value="Unassembled WGS sequence"/>
</dbReference>
<dbReference type="SUPFAM" id="SSF48208">
    <property type="entry name" value="Six-hairpin glycosidases"/>
    <property type="match status" value="1"/>
</dbReference>
<evidence type="ECO:0000256" key="6">
    <source>
        <dbReference type="PROSITE-ProRule" id="PRU10059"/>
    </source>
</evidence>
<feature type="domain" description="Glycoside hydrolase family 9" evidence="10">
    <location>
        <begin position="146"/>
        <end position="609"/>
    </location>
</feature>
<keyword evidence="8" id="KW-0732">Signal</keyword>
<dbReference type="GO" id="GO:0030245">
    <property type="term" value="P:cellulose catabolic process"/>
    <property type="evidence" value="ECO:0007669"/>
    <property type="project" value="UniProtKB-KW"/>
</dbReference>
<dbReference type="InterPro" id="IPR008928">
    <property type="entry name" value="6-hairpin_glycosidase_sf"/>
</dbReference>
<evidence type="ECO:0000313" key="13">
    <source>
        <dbReference type="Proteomes" id="UP000599074"/>
    </source>
</evidence>
<evidence type="ECO:0000313" key="12">
    <source>
        <dbReference type="EMBL" id="GII21627.1"/>
    </source>
</evidence>
<dbReference type="PANTHER" id="PTHR22298">
    <property type="entry name" value="ENDO-1,4-BETA-GLUCANASE"/>
    <property type="match status" value="1"/>
</dbReference>
<evidence type="ECO:0000256" key="9">
    <source>
        <dbReference type="SAM" id="MobiDB-lite"/>
    </source>
</evidence>
<evidence type="ECO:0000259" key="11">
    <source>
        <dbReference type="Pfam" id="PF02927"/>
    </source>
</evidence>
<dbReference type="EMBL" id="BOON01000010">
    <property type="protein sequence ID" value="GII21627.1"/>
    <property type="molecule type" value="Genomic_DNA"/>
</dbReference>
<name>A0A8J3TAI5_9ACTN</name>
<keyword evidence="4 6" id="KW-0326">Glycosidase</keyword>
<dbReference type="InterPro" id="IPR013783">
    <property type="entry name" value="Ig-like_fold"/>
</dbReference>
<keyword evidence="5 6" id="KW-0624">Polysaccharide degradation</keyword>
<dbReference type="InterPro" id="IPR004197">
    <property type="entry name" value="Cellulase_Ig-like"/>
</dbReference>
<evidence type="ECO:0000256" key="4">
    <source>
        <dbReference type="ARBA" id="ARBA00023295"/>
    </source>
</evidence>
<evidence type="ECO:0000259" key="10">
    <source>
        <dbReference type="Pfam" id="PF00759"/>
    </source>
</evidence>
<evidence type="ECO:0000256" key="1">
    <source>
        <dbReference type="ARBA" id="ARBA00007072"/>
    </source>
</evidence>
<dbReference type="Gene3D" id="1.50.10.10">
    <property type="match status" value="1"/>
</dbReference>
<feature type="active site" evidence="7">
    <location>
        <position position="597"/>
    </location>
</feature>
<reference evidence="12" key="1">
    <citation type="submission" date="2021-01" db="EMBL/GenBank/DDBJ databases">
        <title>Whole genome shotgun sequence of Planosporangium mesophilum NBRC 109066.</title>
        <authorList>
            <person name="Komaki H."/>
            <person name="Tamura T."/>
        </authorList>
    </citation>
    <scope>NUCLEOTIDE SEQUENCE</scope>
    <source>
        <strain evidence="12">NBRC 109066</strain>
    </source>
</reference>
<comment type="caution">
    <text evidence="12">The sequence shown here is derived from an EMBL/GenBank/DDBJ whole genome shotgun (WGS) entry which is preliminary data.</text>
</comment>
<sequence length="635" mass="68072">MRAAVTAATALTATGLLAIGPGATAFAAEPTNPSGLSANAQPGAVPEMYKSGTGPKVRVNQVGYLTNGPKNATLTTGAETGLPWQLKDAKGKVVATGTTTPRGLDGASAHNVHSIDFSKYATPGKGYKLVVDGEASHPFAIGDNLYETLRQDALKFYYTQRSGIAVDDKLRPGYGRPAGHVSQDETGDLAVGCLNNGCDYKLNVKGGWYDAGDQGKYVVNGGISVFQLMNQFERSKTAKTADAKKMGDGTLAIPESRNKVPDILDEARWEQEFLLSMQVPDGKTNAGMAHHKIHDESWTGLPTLPHQDTKKRVLHPPSTAATLNLAATGAQAARVFAPYDKKFAEKNLVAAKKAWAAAKANPNMMASGDSGSGGGGYGDWNLADEFYWAAAELYLTTGDKEFADYIQNSSLHKDDIWNERGFSWDRVAALGRLDLATVPSNLPDRERIRESVVTGADKYLAALQKNPWGMPYSPSDNRYDWGSNSLILNNMVVMATAFDITGETKYRDGVLQGMDYILGRNVLNRSYVTGYGSSYSVNQHSRWYAHQLDKKLPPPPAGTIAGGPNGGNEDDLAKKQLAGCVGQFCYMDDIMAFASNELTINWNAPLSWVTAFVSDQKGSSAPKPAPAPADPAAQK</sequence>
<dbReference type="CDD" id="cd02850">
    <property type="entry name" value="E_set_Cellulase_N"/>
    <property type="match status" value="1"/>
</dbReference>
<accession>A0A8J3TAI5</accession>
<evidence type="ECO:0000256" key="3">
    <source>
        <dbReference type="ARBA" id="ARBA00023277"/>
    </source>
</evidence>
<keyword evidence="8" id="KW-0136">Cellulose degradation</keyword>
<dbReference type="EC" id="3.2.1.4" evidence="8"/>
<feature type="active site" evidence="6">
    <location>
        <position position="540"/>
    </location>
</feature>
<keyword evidence="3 6" id="KW-0119">Carbohydrate metabolism</keyword>
<dbReference type="AlphaFoldDB" id="A0A8J3TAI5"/>
<dbReference type="PROSITE" id="PS00698">
    <property type="entry name" value="GH9_3"/>
    <property type="match status" value="1"/>
</dbReference>
<feature type="active site" evidence="7">
    <location>
        <position position="588"/>
    </location>
</feature>
<evidence type="ECO:0000256" key="8">
    <source>
        <dbReference type="RuleBase" id="RU361166"/>
    </source>
</evidence>
<proteinExistence type="inferred from homology"/>
<dbReference type="InterPro" id="IPR012341">
    <property type="entry name" value="6hp_glycosidase-like_sf"/>
</dbReference>
<dbReference type="InterPro" id="IPR033126">
    <property type="entry name" value="Glyco_hydro_9_Asp/Glu_AS"/>
</dbReference>
<keyword evidence="2 6" id="KW-0378">Hydrolase</keyword>
<keyword evidence="13" id="KW-1185">Reference proteome</keyword>
<evidence type="ECO:0000256" key="7">
    <source>
        <dbReference type="PROSITE-ProRule" id="PRU10060"/>
    </source>
</evidence>
<dbReference type="GO" id="GO:0008810">
    <property type="term" value="F:cellulase activity"/>
    <property type="evidence" value="ECO:0007669"/>
    <property type="project" value="UniProtKB-EC"/>
</dbReference>
<feature type="signal peptide" evidence="8">
    <location>
        <begin position="1"/>
        <end position="27"/>
    </location>
</feature>
<dbReference type="InterPro" id="IPR001701">
    <property type="entry name" value="Glyco_hydro_9"/>
</dbReference>
<dbReference type="Pfam" id="PF00759">
    <property type="entry name" value="Glyco_hydro_9"/>
    <property type="match status" value="1"/>
</dbReference>
<organism evidence="12 13">
    <name type="scientific">Planosporangium mesophilum</name>
    <dbReference type="NCBI Taxonomy" id="689768"/>
    <lineage>
        <taxon>Bacteria</taxon>
        <taxon>Bacillati</taxon>
        <taxon>Actinomycetota</taxon>
        <taxon>Actinomycetes</taxon>
        <taxon>Micromonosporales</taxon>
        <taxon>Micromonosporaceae</taxon>
        <taxon>Planosporangium</taxon>
    </lineage>
</organism>